<comment type="caution">
    <text evidence="2">The sequence shown here is derived from an EMBL/GenBank/DDBJ whole genome shotgun (WGS) entry which is preliminary data.</text>
</comment>
<proteinExistence type="predicted"/>
<feature type="region of interest" description="Disordered" evidence="1">
    <location>
        <begin position="30"/>
        <end position="69"/>
    </location>
</feature>
<evidence type="ECO:0000313" key="3">
    <source>
        <dbReference type="Proteomes" id="UP001283361"/>
    </source>
</evidence>
<feature type="compositionally biased region" description="Polar residues" evidence="1">
    <location>
        <begin position="51"/>
        <end position="69"/>
    </location>
</feature>
<keyword evidence="3" id="KW-1185">Reference proteome</keyword>
<sequence>MSTPVYLVQTCMISSQAFGQSSWKMLFTGRESGDNWGSRGAMPAGVGDQGPPTNSKATKSFKNTNFTKP</sequence>
<reference evidence="2" key="1">
    <citation type="journal article" date="2023" name="G3 (Bethesda)">
        <title>A reference genome for the long-term kleptoplast-retaining sea slug Elysia crispata morphotype clarki.</title>
        <authorList>
            <person name="Eastman K.E."/>
            <person name="Pendleton A.L."/>
            <person name="Shaikh M.A."/>
            <person name="Suttiyut T."/>
            <person name="Ogas R."/>
            <person name="Tomko P."/>
            <person name="Gavelis G."/>
            <person name="Widhalm J.R."/>
            <person name="Wisecaver J.H."/>
        </authorList>
    </citation>
    <scope>NUCLEOTIDE SEQUENCE</scope>
    <source>
        <strain evidence="2">ECLA1</strain>
    </source>
</reference>
<protein>
    <submittedName>
        <fullName evidence="2">Uncharacterized protein</fullName>
    </submittedName>
</protein>
<name>A0AAE0Z131_9GAST</name>
<dbReference type="EMBL" id="JAWDGP010005016">
    <property type="protein sequence ID" value="KAK3760311.1"/>
    <property type="molecule type" value="Genomic_DNA"/>
</dbReference>
<dbReference type="AlphaFoldDB" id="A0AAE0Z131"/>
<organism evidence="2 3">
    <name type="scientific">Elysia crispata</name>
    <name type="common">lettuce slug</name>
    <dbReference type="NCBI Taxonomy" id="231223"/>
    <lineage>
        <taxon>Eukaryota</taxon>
        <taxon>Metazoa</taxon>
        <taxon>Spiralia</taxon>
        <taxon>Lophotrochozoa</taxon>
        <taxon>Mollusca</taxon>
        <taxon>Gastropoda</taxon>
        <taxon>Heterobranchia</taxon>
        <taxon>Euthyneura</taxon>
        <taxon>Panpulmonata</taxon>
        <taxon>Sacoglossa</taxon>
        <taxon>Placobranchoidea</taxon>
        <taxon>Plakobranchidae</taxon>
        <taxon>Elysia</taxon>
    </lineage>
</organism>
<evidence type="ECO:0000256" key="1">
    <source>
        <dbReference type="SAM" id="MobiDB-lite"/>
    </source>
</evidence>
<accession>A0AAE0Z131</accession>
<dbReference type="Proteomes" id="UP001283361">
    <property type="component" value="Unassembled WGS sequence"/>
</dbReference>
<evidence type="ECO:0000313" key="2">
    <source>
        <dbReference type="EMBL" id="KAK3760311.1"/>
    </source>
</evidence>
<gene>
    <name evidence="2" type="ORF">RRG08_053007</name>
</gene>